<feature type="region of interest" description="Disordered" evidence="5">
    <location>
        <begin position="289"/>
        <end position="314"/>
    </location>
</feature>
<dbReference type="InterPro" id="IPR051068">
    <property type="entry name" value="MFS_Domain-Containing_Protein"/>
</dbReference>
<dbReference type="OrthoDB" id="6432183at2759"/>
<sequence>MKSNSFSKRRWISFIISYIFNFLGGTEFGFGSGTATVMFAEMARATNMAEKTRVMTVAFACRQVSILLGPAYNLALRNLDFQLGPFLVNEESSPGLLLAILWIIMEFIVWMFYGHPSKEFEEEQQQLSKRDLVIQTPHLVTLFFAQFVAFFTLCFIEGALPPTFQYFFGFGSYEVSLLFLVMGAEAIMVYIIAWLLASRVSDRTFLSCGMTAVFASLIALLVYDCLAMTPGFGQGFRRFVTSVGVTLGPLWAGGMFYNRVVFYLVPIFIMALALLFCALSYREFAPRQPPQTRNVPDLSPKECTQALTSSNTPK</sequence>
<keyword evidence="3 6" id="KW-1133">Transmembrane helix</keyword>
<feature type="transmembrane region" description="Helical" evidence="6">
    <location>
        <begin position="203"/>
        <end position="223"/>
    </location>
</feature>
<feature type="transmembrane region" description="Helical" evidence="6">
    <location>
        <begin position="12"/>
        <end position="34"/>
    </location>
</feature>
<evidence type="ECO:0000256" key="1">
    <source>
        <dbReference type="ARBA" id="ARBA00004141"/>
    </source>
</evidence>
<evidence type="ECO:0000256" key="3">
    <source>
        <dbReference type="ARBA" id="ARBA00022989"/>
    </source>
</evidence>
<comment type="subcellular location">
    <subcellularLocation>
        <location evidence="1">Membrane</location>
        <topology evidence="1">Multi-pass membrane protein</topology>
    </subcellularLocation>
</comment>
<evidence type="ECO:0000313" key="7">
    <source>
        <dbReference type="EMBL" id="CAD7230371.1"/>
    </source>
</evidence>
<dbReference type="Gene3D" id="1.20.1250.20">
    <property type="entry name" value="MFS general substrate transporter like domains"/>
    <property type="match status" value="1"/>
</dbReference>
<gene>
    <name evidence="7" type="ORF">CTOB1V02_LOCUS8230</name>
</gene>
<dbReference type="SUPFAM" id="SSF103473">
    <property type="entry name" value="MFS general substrate transporter"/>
    <property type="match status" value="1"/>
</dbReference>
<feature type="transmembrane region" description="Helical" evidence="6">
    <location>
        <begin position="177"/>
        <end position="197"/>
    </location>
</feature>
<name>A0A7R8WEV4_9CRUS</name>
<evidence type="ECO:0000256" key="6">
    <source>
        <dbReference type="SAM" id="Phobius"/>
    </source>
</evidence>
<dbReference type="InterPro" id="IPR036259">
    <property type="entry name" value="MFS_trans_sf"/>
</dbReference>
<feature type="compositionally biased region" description="Polar residues" evidence="5">
    <location>
        <begin position="305"/>
        <end position="314"/>
    </location>
</feature>
<evidence type="ECO:0000256" key="2">
    <source>
        <dbReference type="ARBA" id="ARBA00022692"/>
    </source>
</evidence>
<feature type="transmembrane region" description="Helical" evidence="6">
    <location>
        <begin position="133"/>
        <end position="156"/>
    </location>
</feature>
<feature type="transmembrane region" description="Helical" evidence="6">
    <location>
        <begin position="54"/>
        <end position="75"/>
    </location>
</feature>
<dbReference type="EMBL" id="OB662638">
    <property type="protein sequence ID" value="CAD7230371.1"/>
    <property type="molecule type" value="Genomic_DNA"/>
</dbReference>
<dbReference type="GO" id="GO:0016020">
    <property type="term" value="C:membrane"/>
    <property type="evidence" value="ECO:0007669"/>
    <property type="project" value="UniProtKB-SubCell"/>
</dbReference>
<feature type="transmembrane region" description="Helical" evidence="6">
    <location>
        <begin position="96"/>
        <end position="113"/>
    </location>
</feature>
<evidence type="ECO:0000256" key="5">
    <source>
        <dbReference type="SAM" id="MobiDB-lite"/>
    </source>
</evidence>
<organism evidence="7">
    <name type="scientific">Cyprideis torosa</name>
    <dbReference type="NCBI Taxonomy" id="163714"/>
    <lineage>
        <taxon>Eukaryota</taxon>
        <taxon>Metazoa</taxon>
        <taxon>Ecdysozoa</taxon>
        <taxon>Arthropoda</taxon>
        <taxon>Crustacea</taxon>
        <taxon>Oligostraca</taxon>
        <taxon>Ostracoda</taxon>
        <taxon>Podocopa</taxon>
        <taxon>Podocopida</taxon>
        <taxon>Cytherocopina</taxon>
        <taxon>Cytheroidea</taxon>
        <taxon>Cytherideidae</taxon>
        <taxon>Cyprideis</taxon>
    </lineage>
</organism>
<proteinExistence type="predicted"/>
<dbReference type="AlphaFoldDB" id="A0A7R8WEV4"/>
<dbReference type="PANTHER" id="PTHR23510:SF16">
    <property type="entry name" value="MAJOR FACILITATOR SUPERFAMILY (MFS) PROFILE DOMAIN-CONTAINING PROTEIN"/>
    <property type="match status" value="1"/>
</dbReference>
<keyword evidence="2 6" id="KW-0812">Transmembrane</keyword>
<keyword evidence="4 6" id="KW-0472">Membrane</keyword>
<evidence type="ECO:0000256" key="4">
    <source>
        <dbReference type="ARBA" id="ARBA00023136"/>
    </source>
</evidence>
<reference evidence="7" key="1">
    <citation type="submission" date="2020-11" db="EMBL/GenBank/DDBJ databases">
        <authorList>
            <person name="Tran Van P."/>
        </authorList>
    </citation>
    <scope>NUCLEOTIDE SEQUENCE</scope>
</reference>
<dbReference type="PANTHER" id="PTHR23510">
    <property type="entry name" value="INNER MEMBRANE TRANSPORT PROTEIN YAJR"/>
    <property type="match status" value="1"/>
</dbReference>
<accession>A0A7R8WEV4</accession>
<feature type="transmembrane region" description="Helical" evidence="6">
    <location>
        <begin position="260"/>
        <end position="281"/>
    </location>
</feature>
<protein>
    <submittedName>
        <fullName evidence="7">Uncharacterized protein</fullName>
    </submittedName>
</protein>